<accession>A0A6M0QS59</accession>
<dbReference type="InterPro" id="IPR050638">
    <property type="entry name" value="AA-Vitamin_Transporters"/>
</dbReference>
<gene>
    <name evidence="8" type="ORF">G4Z14_08180</name>
</gene>
<dbReference type="InterPro" id="IPR000620">
    <property type="entry name" value="EamA_dom"/>
</dbReference>
<organism evidence="8 9">
    <name type="scientific">Tabrizicola oligotrophica</name>
    <dbReference type="NCBI Taxonomy" id="2710650"/>
    <lineage>
        <taxon>Bacteria</taxon>
        <taxon>Pseudomonadati</taxon>
        <taxon>Pseudomonadota</taxon>
        <taxon>Alphaproteobacteria</taxon>
        <taxon>Rhodobacterales</taxon>
        <taxon>Paracoccaceae</taxon>
        <taxon>Tabrizicola</taxon>
    </lineage>
</organism>
<keyword evidence="5 6" id="KW-0472">Membrane</keyword>
<dbReference type="InterPro" id="IPR037185">
    <property type="entry name" value="EmrE-like"/>
</dbReference>
<dbReference type="SUPFAM" id="SSF103481">
    <property type="entry name" value="Multidrug resistance efflux transporter EmrE"/>
    <property type="match status" value="2"/>
</dbReference>
<keyword evidence="3 6" id="KW-0812">Transmembrane</keyword>
<feature type="transmembrane region" description="Helical" evidence="6">
    <location>
        <begin position="176"/>
        <end position="198"/>
    </location>
</feature>
<feature type="transmembrane region" description="Helical" evidence="6">
    <location>
        <begin position="92"/>
        <end position="111"/>
    </location>
</feature>
<evidence type="ECO:0000256" key="6">
    <source>
        <dbReference type="SAM" id="Phobius"/>
    </source>
</evidence>
<dbReference type="AlphaFoldDB" id="A0A6M0QS59"/>
<protein>
    <submittedName>
        <fullName evidence="8">DMT family transporter</fullName>
    </submittedName>
</protein>
<feature type="transmembrane region" description="Helical" evidence="6">
    <location>
        <begin position="243"/>
        <end position="260"/>
    </location>
</feature>
<feature type="domain" description="EamA" evidence="7">
    <location>
        <begin position="149"/>
        <end position="281"/>
    </location>
</feature>
<evidence type="ECO:0000256" key="1">
    <source>
        <dbReference type="ARBA" id="ARBA00004141"/>
    </source>
</evidence>
<evidence type="ECO:0000256" key="4">
    <source>
        <dbReference type="ARBA" id="ARBA00022989"/>
    </source>
</evidence>
<dbReference type="GO" id="GO:0016020">
    <property type="term" value="C:membrane"/>
    <property type="evidence" value="ECO:0007669"/>
    <property type="project" value="UniProtKB-SubCell"/>
</dbReference>
<name>A0A6M0QS59_9RHOB</name>
<feature type="transmembrane region" description="Helical" evidence="6">
    <location>
        <begin position="33"/>
        <end position="55"/>
    </location>
</feature>
<evidence type="ECO:0000259" key="7">
    <source>
        <dbReference type="Pfam" id="PF00892"/>
    </source>
</evidence>
<evidence type="ECO:0000256" key="5">
    <source>
        <dbReference type="ARBA" id="ARBA00023136"/>
    </source>
</evidence>
<feature type="domain" description="EamA" evidence="7">
    <location>
        <begin position="5"/>
        <end position="137"/>
    </location>
</feature>
<dbReference type="RefSeq" id="WP_164624722.1">
    <property type="nucleotide sequence ID" value="NZ_JAAIVJ010000003.1"/>
</dbReference>
<reference evidence="8 9" key="1">
    <citation type="submission" date="2020-02" db="EMBL/GenBank/DDBJ databases">
        <authorList>
            <person name="Chen W.-M."/>
        </authorList>
    </citation>
    <scope>NUCLEOTIDE SEQUENCE [LARGE SCALE GENOMIC DNA]</scope>
    <source>
        <strain evidence="8 9">KMS-5</strain>
    </source>
</reference>
<evidence type="ECO:0000256" key="3">
    <source>
        <dbReference type="ARBA" id="ARBA00022692"/>
    </source>
</evidence>
<dbReference type="PANTHER" id="PTHR32322:SF2">
    <property type="entry name" value="EAMA DOMAIN-CONTAINING PROTEIN"/>
    <property type="match status" value="1"/>
</dbReference>
<dbReference type="Proteomes" id="UP000477782">
    <property type="component" value="Unassembled WGS sequence"/>
</dbReference>
<comment type="caution">
    <text evidence="8">The sequence shown here is derived from an EMBL/GenBank/DDBJ whole genome shotgun (WGS) entry which is preliminary data.</text>
</comment>
<dbReference type="Pfam" id="PF00892">
    <property type="entry name" value="EamA"/>
    <property type="match status" value="2"/>
</dbReference>
<comment type="subcellular location">
    <subcellularLocation>
        <location evidence="1">Membrane</location>
        <topology evidence="1">Multi-pass membrane protein</topology>
    </subcellularLocation>
</comment>
<feature type="transmembrane region" description="Helical" evidence="6">
    <location>
        <begin position="118"/>
        <end position="137"/>
    </location>
</feature>
<dbReference type="PANTHER" id="PTHR32322">
    <property type="entry name" value="INNER MEMBRANE TRANSPORTER"/>
    <property type="match status" value="1"/>
</dbReference>
<evidence type="ECO:0000313" key="8">
    <source>
        <dbReference type="EMBL" id="NEY90275.1"/>
    </source>
</evidence>
<dbReference type="EMBL" id="JAAIVJ010000003">
    <property type="protein sequence ID" value="NEY90275.1"/>
    <property type="molecule type" value="Genomic_DNA"/>
</dbReference>
<feature type="transmembrane region" description="Helical" evidence="6">
    <location>
        <begin position="210"/>
        <end position="231"/>
    </location>
</feature>
<dbReference type="Gene3D" id="1.10.3730.20">
    <property type="match status" value="1"/>
</dbReference>
<sequence>MDVRAVALGLTFAVMWSSAFASARIILLDAPPLWSLALRFLISGGLAVGLARALGQSWRLPGQQARAVVIFGLCQNALYLGLFFVAMQRIEASLASIIASSMPLVVAALGWALRGERLAPLGIAGMIAGFVGVALIMGSRIQAGADPAAVMLCVVGATALAVATLTVRGASAGGNLLMVVGLQMLVGSAALTLVALVAEPLRVTPTLRLAAAFAYQIAVPGLAATLIWFYLVGRIGAIKASAFHFLNPFFGVLIAAVLLGEAISGLDMLGVAVATLGILAVQLAKLRSAPQSNQDETSSADPS</sequence>
<comment type="similarity">
    <text evidence="2">Belongs to the EamA transporter family.</text>
</comment>
<keyword evidence="9" id="KW-1185">Reference proteome</keyword>
<feature type="transmembrane region" description="Helical" evidence="6">
    <location>
        <begin position="67"/>
        <end position="86"/>
    </location>
</feature>
<evidence type="ECO:0000313" key="9">
    <source>
        <dbReference type="Proteomes" id="UP000477782"/>
    </source>
</evidence>
<evidence type="ECO:0000256" key="2">
    <source>
        <dbReference type="ARBA" id="ARBA00007362"/>
    </source>
</evidence>
<feature type="transmembrane region" description="Helical" evidence="6">
    <location>
        <begin position="149"/>
        <end position="167"/>
    </location>
</feature>
<proteinExistence type="inferred from homology"/>
<keyword evidence="4 6" id="KW-1133">Transmembrane helix</keyword>